<evidence type="ECO:0000313" key="1">
    <source>
        <dbReference type="EMBL" id="VEL11319.1"/>
    </source>
</evidence>
<comment type="caution">
    <text evidence="1">The sequence shown here is derived from an EMBL/GenBank/DDBJ whole genome shotgun (WGS) entry which is preliminary data.</text>
</comment>
<dbReference type="EMBL" id="CAAALY010011475">
    <property type="protein sequence ID" value="VEL11319.1"/>
    <property type="molecule type" value="Genomic_DNA"/>
</dbReference>
<dbReference type="AlphaFoldDB" id="A0A3S5B2E3"/>
<protein>
    <submittedName>
        <fullName evidence="1">Uncharacterized protein</fullName>
    </submittedName>
</protein>
<dbReference type="Proteomes" id="UP000784294">
    <property type="component" value="Unassembled WGS sequence"/>
</dbReference>
<sequence length="50" mass="5420">MGEAKAPFRFVTRGVRVAVLQANSDVQELQFTMSLYGCLPSDPGPAYGML</sequence>
<evidence type="ECO:0000313" key="2">
    <source>
        <dbReference type="Proteomes" id="UP000784294"/>
    </source>
</evidence>
<gene>
    <name evidence="1" type="ORF">PXEA_LOCUS4759</name>
</gene>
<reference evidence="1" key="1">
    <citation type="submission" date="2018-11" db="EMBL/GenBank/DDBJ databases">
        <authorList>
            <consortium name="Pathogen Informatics"/>
        </authorList>
    </citation>
    <scope>NUCLEOTIDE SEQUENCE</scope>
</reference>
<accession>A0A3S5B2E3</accession>
<name>A0A3S5B2E3_9PLAT</name>
<proteinExistence type="predicted"/>
<organism evidence="1 2">
    <name type="scientific">Protopolystoma xenopodis</name>
    <dbReference type="NCBI Taxonomy" id="117903"/>
    <lineage>
        <taxon>Eukaryota</taxon>
        <taxon>Metazoa</taxon>
        <taxon>Spiralia</taxon>
        <taxon>Lophotrochozoa</taxon>
        <taxon>Platyhelminthes</taxon>
        <taxon>Monogenea</taxon>
        <taxon>Polyopisthocotylea</taxon>
        <taxon>Polystomatidea</taxon>
        <taxon>Polystomatidae</taxon>
        <taxon>Protopolystoma</taxon>
    </lineage>
</organism>
<keyword evidence="2" id="KW-1185">Reference proteome</keyword>